<dbReference type="EMBL" id="VHII01000015">
    <property type="protein sequence ID" value="KAF1379608.1"/>
    <property type="molecule type" value="Genomic_DNA"/>
</dbReference>
<proteinExistence type="predicted"/>
<sequence>MLITLSRRFHCPPPRLRQAVGAVRGGEGSTVKHCHSSRLEQVTATWHHTRKVHLNSSIRSKLRFFLRPYTKEYLSSLLQVDNCAQVSRKRESTCSMFPVLLRSPENSRINDGR</sequence>
<comment type="caution">
    <text evidence="1">The sequence shown here is derived from an EMBL/GenBank/DDBJ whole genome shotgun (WGS) entry which is preliminary data.</text>
</comment>
<evidence type="ECO:0000313" key="1">
    <source>
        <dbReference type="EMBL" id="KAF1379608.1"/>
    </source>
</evidence>
<dbReference type="AlphaFoldDB" id="A0A6A5EKV2"/>
<gene>
    <name evidence="1" type="ORF">PFLUV_G00177810</name>
</gene>
<accession>A0A6A5EKV2</accession>
<dbReference type="Proteomes" id="UP000465112">
    <property type="component" value="Chromosome 15"/>
</dbReference>
<keyword evidence="2" id="KW-1185">Reference proteome</keyword>
<evidence type="ECO:0000313" key="2">
    <source>
        <dbReference type="Proteomes" id="UP000465112"/>
    </source>
</evidence>
<organism evidence="1 2">
    <name type="scientific">Perca fluviatilis</name>
    <name type="common">European perch</name>
    <dbReference type="NCBI Taxonomy" id="8168"/>
    <lineage>
        <taxon>Eukaryota</taxon>
        <taxon>Metazoa</taxon>
        <taxon>Chordata</taxon>
        <taxon>Craniata</taxon>
        <taxon>Vertebrata</taxon>
        <taxon>Euteleostomi</taxon>
        <taxon>Actinopterygii</taxon>
        <taxon>Neopterygii</taxon>
        <taxon>Teleostei</taxon>
        <taxon>Neoteleostei</taxon>
        <taxon>Acanthomorphata</taxon>
        <taxon>Eupercaria</taxon>
        <taxon>Perciformes</taxon>
        <taxon>Percoidei</taxon>
        <taxon>Percidae</taxon>
        <taxon>Percinae</taxon>
        <taxon>Perca</taxon>
    </lineage>
</organism>
<name>A0A6A5EKV2_PERFL</name>
<protein>
    <submittedName>
        <fullName evidence="1">Uncharacterized protein</fullName>
    </submittedName>
</protein>
<reference evidence="1 2" key="1">
    <citation type="submission" date="2019-06" db="EMBL/GenBank/DDBJ databases">
        <title>A chromosome-scale genome assembly of the European perch, Perca fluviatilis.</title>
        <authorList>
            <person name="Roques C."/>
            <person name="Zahm M."/>
            <person name="Cabau C."/>
            <person name="Klopp C."/>
            <person name="Bouchez O."/>
            <person name="Donnadieu C."/>
            <person name="Kuhl H."/>
            <person name="Gislard M."/>
            <person name="Guendouz S."/>
            <person name="Journot L."/>
            <person name="Haffray P."/>
            <person name="Bestin A."/>
            <person name="Morvezen R."/>
            <person name="Feron R."/>
            <person name="Wen M."/>
            <person name="Jouanno E."/>
            <person name="Herpin A."/>
            <person name="Schartl M."/>
            <person name="Postlethwait J."/>
            <person name="Schaerlinger B."/>
            <person name="Chardard D."/>
            <person name="Lecocq T."/>
            <person name="Poncet C."/>
            <person name="Jaffrelo L."/>
            <person name="Lampietro C."/>
            <person name="Guiguen Y."/>
        </authorList>
    </citation>
    <scope>NUCLEOTIDE SEQUENCE [LARGE SCALE GENOMIC DNA]</scope>
    <source>
        <tissue evidence="1">Blood</tissue>
    </source>
</reference>